<keyword evidence="5 6" id="KW-0206">Cytoskeleton</keyword>
<accession>A0A401GQW9</accession>
<comment type="subcellular location">
    <subcellularLocation>
        <location evidence="1">Cytoplasm</location>
        <location evidence="1">Cytoskeleton</location>
    </subcellularLocation>
</comment>
<evidence type="ECO:0000256" key="3">
    <source>
        <dbReference type="ARBA" id="ARBA00022490"/>
    </source>
</evidence>
<comment type="subunit">
    <text evidence="6">Occurs in many kinds of cells as a complex with monomeric actin in a 1:1 ratio.</text>
</comment>
<dbReference type="FunCoup" id="A0A401GQW9">
    <property type="interactions" value="156"/>
</dbReference>
<evidence type="ECO:0000256" key="2">
    <source>
        <dbReference type="ARBA" id="ARBA00010058"/>
    </source>
</evidence>
<dbReference type="InParanoid" id="A0A401GQW9"/>
<dbReference type="PRINTS" id="PR00392">
    <property type="entry name" value="PROFILIN"/>
</dbReference>
<dbReference type="GO" id="GO:0003785">
    <property type="term" value="F:actin monomer binding"/>
    <property type="evidence" value="ECO:0007669"/>
    <property type="project" value="TreeGrafter"/>
</dbReference>
<dbReference type="PROSITE" id="PS00414">
    <property type="entry name" value="PROFILIN"/>
    <property type="match status" value="1"/>
</dbReference>
<dbReference type="GO" id="GO:0005938">
    <property type="term" value="C:cell cortex"/>
    <property type="evidence" value="ECO:0007669"/>
    <property type="project" value="TreeGrafter"/>
</dbReference>
<dbReference type="RefSeq" id="XP_027615540.1">
    <property type="nucleotide sequence ID" value="XM_027759739.1"/>
</dbReference>
<evidence type="ECO:0000313" key="8">
    <source>
        <dbReference type="EMBL" id="GBE84627.1"/>
    </source>
</evidence>
<keyword evidence="9" id="KW-1185">Reference proteome</keyword>
<dbReference type="InterPro" id="IPR036140">
    <property type="entry name" value="PFN_sf"/>
</dbReference>
<dbReference type="FunFam" id="3.30.450.30:FF:000001">
    <property type="entry name" value="Profilin"/>
    <property type="match status" value="1"/>
</dbReference>
<dbReference type="Gene3D" id="3.30.450.30">
    <property type="entry name" value="Dynein light chain 2a, cytoplasmic"/>
    <property type="match status" value="1"/>
</dbReference>
<comment type="caution">
    <text evidence="8">The sequence shown here is derived from an EMBL/GenBank/DDBJ whole genome shotgun (WGS) entry which is preliminary data.</text>
</comment>
<sequence>MSWQTYVDSNLVGSGRVSKAAILGQKGGVWAASAGYTLSADEQKAILTIWTNPGTAQASGIRLAGQKFFTLQVNDRALYGKKAADGCVIVKTKQAILVAEYTAPTQAPETTPVVEGLADYLISVGY</sequence>
<evidence type="ECO:0000256" key="4">
    <source>
        <dbReference type="ARBA" id="ARBA00023203"/>
    </source>
</evidence>
<dbReference type="CDD" id="cd00148">
    <property type="entry name" value="PROF"/>
    <property type="match status" value="1"/>
</dbReference>
<protein>
    <recommendedName>
        <fullName evidence="7">Profilin</fullName>
    </recommendedName>
</protein>
<evidence type="ECO:0000256" key="1">
    <source>
        <dbReference type="ARBA" id="ARBA00004245"/>
    </source>
</evidence>
<dbReference type="EMBL" id="BFAD01000006">
    <property type="protein sequence ID" value="GBE84627.1"/>
    <property type="molecule type" value="Genomic_DNA"/>
</dbReference>
<comment type="similarity">
    <text evidence="2 7">Belongs to the profilin family.</text>
</comment>
<dbReference type="PANTHER" id="PTHR11604">
    <property type="entry name" value="PROFILIN"/>
    <property type="match status" value="1"/>
</dbReference>
<evidence type="ECO:0000256" key="7">
    <source>
        <dbReference type="RuleBase" id="RU003909"/>
    </source>
</evidence>
<gene>
    <name evidence="8" type="ORF">SCP_0606060</name>
</gene>
<dbReference type="InterPro" id="IPR048278">
    <property type="entry name" value="PFN"/>
</dbReference>
<dbReference type="SUPFAM" id="SSF55770">
    <property type="entry name" value="Profilin (actin-binding protein)"/>
    <property type="match status" value="1"/>
</dbReference>
<keyword evidence="4 7" id="KW-0009">Actin-binding</keyword>
<dbReference type="GO" id="GO:0005856">
    <property type="term" value="C:cytoskeleton"/>
    <property type="evidence" value="ECO:0007669"/>
    <property type="project" value="UniProtKB-SubCell"/>
</dbReference>
<organism evidence="8 9">
    <name type="scientific">Sparassis crispa</name>
    <dbReference type="NCBI Taxonomy" id="139825"/>
    <lineage>
        <taxon>Eukaryota</taxon>
        <taxon>Fungi</taxon>
        <taxon>Dikarya</taxon>
        <taxon>Basidiomycota</taxon>
        <taxon>Agaricomycotina</taxon>
        <taxon>Agaricomycetes</taxon>
        <taxon>Polyporales</taxon>
        <taxon>Sparassidaceae</taxon>
        <taxon>Sparassis</taxon>
    </lineage>
</organism>
<reference evidence="8 9" key="1">
    <citation type="journal article" date="2018" name="Sci. Rep.">
        <title>Genome sequence of the cauliflower mushroom Sparassis crispa (Hanabiratake) and its association with beneficial usage.</title>
        <authorList>
            <person name="Kiyama R."/>
            <person name="Furutani Y."/>
            <person name="Kawaguchi K."/>
            <person name="Nakanishi T."/>
        </authorList>
    </citation>
    <scope>NUCLEOTIDE SEQUENCE [LARGE SCALE GENOMIC DNA]</scope>
</reference>
<dbReference type="InterPro" id="IPR027310">
    <property type="entry name" value="Profilin_CS"/>
</dbReference>
<proteinExistence type="inferred from homology"/>
<evidence type="ECO:0000313" key="9">
    <source>
        <dbReference type="Proteomes" id="UP000287166"/>
    </source>
</evidence>
<dbReference type="AlphaFoldDB" id="A0A401GQW9"/>
<keyword evidence="3" id="KW-0963">Cytoplasm</keyword>
<dbReference type="InterPro" id="IPR005455">
    <property type="entry name" value="PFN_euk"/>
</dbReference>
<evidence type="ECO:0000256" key="6">
    <source>
        <dbReference type="RuleBase" id="RU003908"/>
    </source>
</evidence>
<dbReference type="PANTHER" id="PTHR11604:SF0">
    <property type="entry name" value="PROFILIN"/>
    <property type="match status" value="1"/>
</dbReference>
<comment type="function">
    <text evidence="6">Binds to actin and affects the structure of the cytoskeleton. At high concentrations, profilin prevents the polymerization of actin, whereas it enhances it at low concentrations.</text>
</comment>
<dbReference type="OrthoDB" id="421374at2759"/>
<evidence type="ECO:0000256" key="5">
    <source>
        <dbReference type="ARBA" id="ARBA00023212"/>
    </source>
</evidence>
<name>A0A401GQW9_9APHY</name>
<dbReference type="SMART" id="SM00392">
    <property type="entry name" value="PROF"/>
    <property type="match status" value="1"/>
</dbReference>
<dbReference type="Pfam" id="PF00235">
    <property type="entry name" value="Profilin"/>
    <property type="match status" value="1"/>
</dbReference>
<dbReference type="GeneID" id="38781544"/>
<dbReference type="Proteomes" id="UP000287166">
    <property type="component" value="Unassembled WGS sequence"/>
</dbReference>
<dbReference type="PRINTS" id="PR01640">
    <property type="entry name" value="PROFILINPLNT"/>
</dbReference>
<dbReference type="STRING" id="139825.A0A401GQW9"/>